<feature type="binding site" evidence="5">
    <location>
        <begin position="112"/>
        <end position="114"/>
    </location>
    <ligand>
        <name>biotin</name>
        <dbReference type="ChEBI" id="CHEBI:57586"/>
    </ligand>
</feature>
<comment type="function">
    <text evidence="5">Acts both as a biotin--[acetyl-CoA-carboxylase] ligase and a repressor.</text>
</comment>
<dbReference type="KEGG" id="saco:SAME_00808"/>
<keyword evidence="4 5" id="KW-0092">Biotin</keyword>
<dbReference type="EMBL" id="LT906454">
    <property type="protein sequence ID" value="SNV38488.1"/>
    <property type="molecule type" value="Genomic_DNA"/>
</dbReference>
<comment type="similarity">
    <text evidence="5">Belongs to the biotin--protein ligase family.</text>
</comment>
<organism evidence="7 8">
    <name type="scientific">Streptococcus acidominimus</name>
    <dbReference type="NCBI Taxonomy" id="1326"/>
    <lineage>
        <taxon>Bacteria</taxon>
        <taxon>Bacillati</taxon>
        <taxon>Bacillota</taxon>
        <taxon>Bacilli</taxon>
        <taxon>Lactobacillales</taxon>
        <taxon>Streptococcaceae</taxon>
        <taxon>Streptococcus</taxon>
    </lineage>
</organism>
<dbReference type="HAMAP" id="MF_00978">
    <property type="entry name" value="Bifunct_BirA"/>
    <property type="match status" value="1"/>
</dbReference>
<reference evidence="7 8" key="1">
    <citation type="submission" date="2017-06" db="EMBL/GenBank/DDBJ databases">
        <authorList>
            <consortium name="Pathogen Informatics"/>
        </authorList>
    </citation>
    <scope>NUCLEOTIDE SEQUENCE [LARGE SCALE GENOMIC DNA]</scope>
    <source>
        <strain evidence="7 8">NCTC11291</strain>
    </source>
</reference>
<dbReference type="InterPro" id="IPR004143">
    <property type="entry name" value="BPL_LPL_catalytic"/>
</dbReference>
<dbReference type="GO" id="GO:0005737">
    <property type="term" value="C:cytoplasm"/>
    <property type="evidence" value="ECO:0007669"/>
    <property type="project" value="TreeGrafter"/>
</dbReference>
<evidence type="ECO:0000256" key="1">
    <source>
        <dbReference type="ARBA" id="ARBA00022598"/>
    </source>
</evidence>
<dbReference type="OrthoDB" id="9807064at2"/>
<feature type="binding site" evidence="5">
    <location>
        <position position="179"/>
    </location>
    <ligand>
        <name>biotin</name>
        <dbReference type="ChEBI" id="CHEBI:57586"/>
    </ligand>
</feature>
<dbReference type="GO" id="GO:0003677">
    <property type="term" value="F:DNA binding"/>
    <property type="evidence" value="ECO:0007669"/>
    <property type="project" value="UniProtKB-UniRule"/>
</dbReference>
<dbReference type="InterPro" id="IPR003142">
    <property type="entry name" value="BPL_C"/>
</dbReference>
<keyword evidence="5" id="KW-0678">Repressor</keyword>
<dbReference type="PROSITE" id="PS51733">
    <property type="entry name" value="BPL_LPL_CATALYTIC"/>
    <property type="match status" value="1"/>
</dbReference>
<evidence type="ECO:0000259" key="6">
    <source>
        <dbReference type="PROSITE" id="PS51733"/>
    </source>
</evidence>
<dbReference type="GO" id="GO:0006355">
    <property type="term" value="P:regulation of DNA-templated transcription"/>
    <property type="evidence" value="ECO:0007669"/>
    <property type="project" value="UniProtKB-UniRule"/>
</dbReference>
<dbReference type="CDD" id="cd16442">
    <property type="entry name" value="BPL"/>
    <property type="match status" value="1"/>
</dbReference>
<dbReference type="Proteomes" id="UP000215144">
    <property type="component" value="Chromosome 1"/>
</dbReference>
<dbReference type="EC" id="6.3.4.15" evidence="5"/>
<dbReference type="InterPro" id="IPR004408">
    <property type="entry name" value="Biotin_CoA_COase_ligase"/>
</dbReference>
<accession>A0A239WXG0</accession>
<name>A0A239WXG0_STRAI</name>
<feature type="binding site" evidence="5">
    <location>
        <position position="108"/>
    </location>
    <ligand>
        <name>biotin</name>
        <dbReference type="ChEBI" id="CHEBI:57586"/>
    </ligand>
</feature>
<keyword evidence="2 5" id="KW-0547">Nucleotide-binding</keyword>
<evidence type="ECO:0000256" key="5">
    <source>
        <dbReference type="HAMAP-Rule" id="MF_00978"/>
    </source>
</evidence>
<dbReference type="Pfam" id="PF03099">
    <property type="entry name" value="BPL_LplA_LipB"/>
    <property type="match status" value="1"/>
</dbReference>
<dbReference type="InterPro" id="IPR008988">
    <property type="entry name" value="Transcriptional_repressor_C"/>
</dbReference>
<dbReference type="PANTHER" id="PTHR12835:SF5">
    <property type="entry name" value="BIOTIN--PROTEIN LIGASE"/>
    <property type="match status" value="1"/>
</dbReference>
<dbReference type="InterPro" id="IPR036390">
    <property type="entry name" value="WH_DNA-bd_sf"/>
</dbReference>
<keyword evidence="3 5" id="KW-0067">ATP-binding</keyword>
<dbReference type="Pfam" id="PF08279">
    <property type="entry name" value="HTH_11"/>
    <property type="match status" value="1"/>
</dbReference>
<dbReference type="Gene3D" id="1.10.10.10">
    <property type="entry name" value="Winged helix-like DNA-binding domain superfamily/Winged helix DNA-binding domain"/>
    <property type="match status" value="1"/>
</dbReference>
<proteinExistence type="inferred from homology"/>
<dbReference type="PANTHER" id="PTHR12835">
    <property type="entry name" value="BIOTIN PROTEIN LIGASE"/>
    <property type="match status" value="1"/>
</dbReference>
<dbReference type="Gene3D" id="2.30.30.100">
    <property type="match status" value="1"/>
</dbReference>
<evidence type="ECO:0000256" key="3">
    <source>
        <dbReference type="ARBA" id="ARBA00022840"/>
    </source>
</evidence>
<evidence type="ECO:0000313" key="8">
    <source>
        <dbReference type="Proteomes" id="UP000215144"/>
    </source>
</evidence>
<evidence type="ECO:0000256" key="2">
    <source>
        <dbReference type="ARBA" id="ARBA00022741"/>
    </source>
</evidence>
<dbReference type="AlphaFoldDB" id="A0A239WXG0"/>
<comment type="catalytic activity">
    <reaction evidence="5">
        <text>biotin + L-lysyl-[protein] + ATP = N(6)-biotinyl-L-lysyl-[protein] + AMP + diphosphate + H(+)</text>
        <dbReference type="Rhea" id="RHEA:11756"/>
        <dbReference type="Rhea" id="RHEA-COMP:9752"/>
        <dbReference type="Rhea" id="RHEA-COMP:10505"/>
        <dbReference type="ChEBI" id="CHEBI:15378"/>
        <dbReference type="ChEBI" id="CHEBI:29969"/>
        <dbReference type="ChEBI" id="CHEBI:30616"/>
        <dbReference type="ChEBI" id="CHEBI:33019"/>
        <dbReference type="ChEBI" id="CHEBI:57586"/>
        <dbReference type="ChEBI" id="CHEBI:83144"/>
        <dbReference type="ChEBI" id="CHEBI:456215"/>
        <dbReference type="EC" id="6.3.4.15"/>
    </reaction>
</comment>
<dbReference type="InterPro" id="IPR030855">
    <property type="entry name" value="Bifunct_BirA"/>
</dbReference>
<keyword evidence="5" id="KW-0805">Transcription regulation</keyword>
<dbReference type="Pfam" id="PF02237">
    <property type="entry name" value="BPL_C"/>
    <property type="match status" value="1"/>
</dbReference>
<keyword evidence="1 5" id="KW-0436">Ligase</keyword>
<feature type="domain" description="BPL/LPL catalytic" evidence="6">
    <location>
        <begin position="62"/>
        <end position="251"/>
    </location>
</feature>
<dbReference type="InterPro" id="IPR036388">
    <property type="entry name" value="WH-like_DNA-bd_sf"/>
</dbReference>
<gene>
    <name evidence="5 7" type="primary">birA</name>
    <name evidence="7" type="ORF">SAMEA4504048_00808</name>
</gene>
<dbReference type="SUPFAM" id="SSF46785">
    <property type="entry name" value="Winged helix' DNA-binding domain"/>
    <property type="match status" value="1"/>
</dbReference>
<dbReference type="SUPFAM" id="SSF55681">
    <property type="entry name" value="Class II aaRS and biotin synthetases"/>
    <property type="match status" value="1"/>
</dbReference>
<dbReference type="GO" id="GO:0016740">
    <property type="term" value="F:transferase activity"/>
    <property type="evidence" value="ECO:0007669"/>
    <property type="project" value="UniProtKB-ARBA"/>
</dbReference>
<keyword evidence="5" id="KW-0238">DNA-binding</keyword>
<dbReference type="RefSeq" id="WP_095122171.1">
    <property type="nucleotide sequence ID" value="NZ_LT906454.1"/>
</dbReference>
<evidence type="ECO:0000313" key="7">
    <source>
        <dbReference type="EMBL" id="SNV38488.1"/>
    </source>
</evidence>
<dbReference type="GO" id="GO:0005524">
    <property type="term" value="F:ATP binding"/>
    <property type="evidence" value="ECO:0007669"/>
    <property type="project" value="UniProtKB-UniRule"/>
</dbReference>
<dbReference type="InterPro" id="IPR013196">
    <property type="entry name" value="HTH_11"/>
</dbReference>
<evidence type="ECO:0000256" key="4">
    <source>
        <dbReference type="ARBA" id="ARBA00023267"/>
    </source>
</evidence>
<dbReference type="SUPFAM" id="SSF50037">
    <property type="entry name" value="C-terminal domain of transcriptional repressors"/>
    <property type="match status" value="1"/>
</dbReference>
<feature type="DNA-binding region" description="H-T-H motif" evidence="5">
    <location>
        <begin position="19"/>
        <end position="38"/>
    </location>
</feature>
<dbReference type="GO" id="GO:0004077">
    <property type="term" value="F:biotin--[biotin carboxyl-carrier protein] ligase activity"/>
    <property type="evidence" value="ECO:0007669"/>
    <property type="project" value="UniProtKB-UniRule"/>
</dbReference>
<comment type="caution">
    <text evidence="5">Lacks conserved residue(s) required for the propagation of feature annotation.</text>
</comment>
<dbReference type="NCBIfam" id="TIGR00121">
    <property type="entry name" value="birA_ligase"/>
    <property type="match status" value="1"/>
</dbReference>
<dbReference type="NCBIfam" id="NF008846">
    <property type="entry name" value="PRK11886.1-1"/>
    <property type="match status" value="1"/>
</dbReference>
<dbReference type="Gene3D" id="3.30.930.10">
    <property type="entry name" value="Bira Bifunctional Protein, Domain 2"/>
    <property type="match status" value="1"/>
</dbReference>
<keyword evidence="5" id="KW-0804">Transcription</keyword>
<dbReference type="GO" id="GO:0009249">
    <property type="term" value="P:protein lipoylation"/>
    <property type="evidence" value="ECO:0007669"/>
    <property type="project" value="UniProtKB-ARBA"/>
</dbReference>
<sequence>MKTYEHIYQHLSREHFTTGEQLAQTLNVSRSAIWKGIKTLEEKGVHIEAVKKKGYRIFSGDLLLPEVIADALEIPVTYLSSSQSTQQDAKTAALNGATGPHLYLASTQTAARGRLGRHFYADPYGGIYMTLHLQPQLAYQELPPYTVLAASSIVKAISRLTGIFPDIKWVNDIFINGKKMAGILSEAITSVETDQVTDVFIGIGLNFHVTHFPDDLKDIASSLFTQEPPITRNQLIIEIWKLFFDIPEHDHIKVYKEKSLVLDKQVTYHQDNKLISAKAIDITDQGHLLLQTDDGGILTLASGEVSLSSW</sequence>
<protein>
    <recommendedName>
        <fullName evidence="5">Bifunctional ligase/repressor BirA</fullName>
    </recommendedName>
    <alternativeName>
        <fullName evidence="5">Biotin--[acetyl-CoA-carboxylase] ligase</fullName>
        <ecNumber evidence="5">6.3.4.15</ecNumber>
    </alternativeName>
    <alternativeName>
        <fullName evidence="5">Biotin--protein ligase</fullName>
    </alternativeName>
    <alternativeName>
        <fullName evidence="5">Biotin-[acetyl-CoA carboxylase] synthetase</fullName>
    </alternativeName>
</protein>
<dbReference type="InterPro" id="IPR045864">
    <property type="entry name" value="aa-tRNA-synth_II/BPL/LPL"/>
</dbReference>